<sequence length="500" mass="56261">MYGEPRHTLREYVQNSFDGIRAAQRVRFLRGRGEVTVTIGADEIVIRDNGIGVSADQAWKTLTSIGASKKDRQRDAGFRGIGRLAGMAYCDKLIFRTSFPGEPTISKLTFDCDTLLKAMNPDEGGEVELSRLLARSIKMTTTEDASKSEDHFFEVTLKGLSKAPEVLTSPSEVRSYLAETVPVEFNPDWKRRTDIEEGYRTNFGSALETIDVFVVADGKTEQVFKPYGDSYEHANGTMELESIEYFSGGESRYWAWVGKMSESAAVTDWRTRGLRVRVRNIQVDGTEISERLFTKVKPSYGRFSTYYVGEIYINPESVIPNARRDGFEETSTWLDIQSELITTVCAPLASEAYTASQRGQLDVERVVNDIGDLVKRGNSLAESTRSSYDQVVELMNSARRLRRRAASALKIIDDLDATAVDEGHPNRQKSVLLKDAAKSVESVETQARMLVGRFLEEDDKLTALKARLREEILQEVLDVINAYVDPATYQKIKRQLTRTR</sequence>
<dbReference type="EMBL" id="RKMK01000066">
    <property type="protein sequence ID" value="RXG84827.1"/>
    <property type="molecule type" value="Genomic_DNA"/>
</dbReference>
<reference evidence="1 2" key="1">
    <citation type="submission" date="2018-11" db="EMBL/GenBank/DDBJ databases">
        <title>Bradyrhizobium sp. nov., isolated from effective nodules of peanut in China.</title>
        <authorList>
            <person name="Li Y."/>
        </authorList>
    </citation>
    <scope>NUCLEOTIDE SEQUENCE [LARGE SCALE GENOMIC DNA]</scope>
    <source>
        <strain evidence="1 2">CCBAU 51770</strain>
    </source>
</reference>
<name>A0A4Q0Q6L7_9BRAD</name>
<dbReference type="Proteomes" id="UP000290174">
    <property type="component" value="Unassembled WGS sequence"/>
</dbReference>
<comment type="caution">
    <text evidence="1">The sequence shown here is derived from an EMBL/GenBank/DDBJ whole genome shotgun (WGS) entry which is preliminary data.</text>
</comment>
<dbReference type="Gene3D" id="3.30.565.10">
    <property type="entry name" value="Histidine kinase-like ATPase, C-terminal domain"/>
    <property type="match status" value="1"/>
</dbReference>
<organism evidence="1 2">
    <name type="scientific">Bradyrhizobium zhanjiangense</name>
    <dbReference type="NCBI Taxonomy" id="1325107"/>
    <lineage>
        <taxon>Bacteria</taxon>
        <taxon>Pseudomonadati</taxon>
        <taxon>Pseudomonadota</taxon>
        <taxon>Alphaproteobacteria</taxon>
        <taxon>Hyphomicrobiales</taxon>
        <taxon>Nitrobacteraceae</taxon>
        <taxon>Bradyrhizobium</taxon>
    </lineage>
</organism>
<protein>
    <recommendedName>
        <fullName evidence="3">ATP-binding protein</fullName>
    </recommendedName>
</protein>
<dbReference type="AlphaFoldDB" id="A0A4Q0Q6L7"/>
<proteinExistence type="predicted"/>
<evidence type="ECO:0008006" key="3">
    <source>
        <dbReference type="Google" id="ProtNLM"/>
    </source>
</evidence>
<dbReference type="SUPFAM" id="SSF55874">
    <property type="entry name" value="ATPase domain of HSP90 chaperone/DNA topoisomerase II/histidine kinase"/>
    <property type="match status" value="1"/>
</dbReference>
<dbReference type="InterPro" id="IPR036890">
    <property type="entry name" value="HATPase_C_sf"/>
</dbReference>
<evidence type="ECO:0000313" key="2">
    <source>
        <dbReference type="Proteomes" id="UP000290174"/>
    </source>
</evidence>
<gene>
    <name evidence="1" type="ORF">EAS61_37835</name>
</gene>
<dbReference type="Pfam" id="PF13589">
    <property type="entry name" value="HATPase_c_3"/>
    <property type="match status" value="1"/>
</dbReference>
<evidence type="ECO:0000313" key="1">
    <source>
        <dbReference type="EMBL" id="RXG84827.1"/>
    </source>
</evidence>
<accession>A0A4Q0Q6L7</accession>